<dbReference type="Proteomes" id="UP000054988">
    <property type="component" value="Unassembled WGS sequence"/>
</dbReference>
<sequence length="244" mass="26224">MHGEAAFFRRFAAPLVVGRPLSTLRLGSGTRIHKKNKHSILGAHLTKAKEAPLSVIASGVQSLPPKLLSLARNWEYAKTRALQGLKWDQLPSLEVPTLHSESSAHIGAPSLSGPRGHTLPDSVFTEASSSRQAHTADLVDELSGHDIDKNNVLRALSVLSEPSKTRKRDVFLYPFLYQFTMEADVDIIDRLAVVKACSSNAGALRIVYAPLCTCLGCGLERCASKCEPTQSSSEDVKAISAGGA</sequence>
<protein>
    <submittedName>
        <fullName evidence="1">Uncharacterized protein</fullName>
    </submittedName>
</protein>
<name>A0A0W0EXC0_MONRR</name>
<dbReference type="AlphaFoldDB" id="A0A0W0EXC0"/>
<dbReference type="EMBL" id="LATX01002469">
    <property type="protein sequence ID" value="KTB28562.1"/>
    <property type="molecule type" value="Genomic_DNA"/>
</dbReference>
<proteinExistence type="predicted"/>
<evidence type="ECO:0000313" key="1">
    <source>
        <dbReference type="EMBL" id="KTB28562.1"/>
    </source>
</evidence>
<accession>A0A0W0EXC0</accession>
<organism evidence="1 2">
    <name type="scientific">Moniliophthora roreri</name>
    <name type="common">Frosty pod rot fungus</name>
    <name type="synonym">Monilia roreri</name>
    <dbReference type="NCBI Taxonomy" id="221103"/>
    <lineage>
        <taxon>Eukaryota</taxon>
        <taxon>Fungi</taxon>
        <taxon>Dikarya</taxon>
        <taxon>Basidiomycota</taxon>
        <taxon>Agaricomycotina</taxon>
        <taxon>Agaricomycetes</taxon>
        <taxon>Agaricomycetidae</taxon>
        <taxon>Agaricales</taxon>
        <taxon>Marasmiineae</taxon>
        <taxon>Marasmiaceae</taxon>
        <taxon>Moniliophthora</taxon>
    </lineage>
</organism>
<comment type="caution">
    <text evidence="1">The sequence shown here is derived from an EMBL/GenBank/DDBJ whole genome shotgun (WGS) entry which is preliminary data.</text>
</comment>
<reference evidence="1 2" key="1">
    <citation type="submission" date="2015-12" db="EMBL/GenBank/DDBJ databases">
        <title>Draft genome sequence of Moniliophthora roreri, the causal agent of frosty pod rot of cacao.</title>
        <authorList>
            <person name="Aime M.C."/>
            <person name="Diaz-Valderrama J.R."/>
            <person name="Kijpornyongpan T."/>
            <person name="Phillips-Mora W."/>
        </authorList>
    </citation>
    <scope>NUCLEOTIDE SEQUENCE [LARGE SCALE GENOMIC DNA]</scope>
    <source>
        <strain evidence="1 2">MCA 2952</strain>
    </source>
</reference>
<gene>
    <name evidence="1" type="ORF">WG66_18765</name>
</gene>
<evidence type="ECO:0000313" key="2">
    <source>
        <dbReference type="Proteomes" id="UP000054988"/>
    </source>
</evidence>